<accession>A0A9W9TD04</accession>
<name>A0A9W9TD04_9EURO</name>
<evidence type="ECO:0000313" key="3">
    <source>
        <dbReference type="Proteomes" id="UP001150941"/>
    </source>
</evidence>
<sequence>MPSSVTNGRAGAVRYVEAQSKRDSRAGLISMRTSRFRRPCWGWLLFRAQSPNSKDVLTSDREQKMMNGVNAEGGLQTGRAPIVTKSDNQS</sequence>
<dbReference type="OrthoDB" id="4480828at2759"/>
<dbReference type="EMBL" id="JAPQKS010000008">
    <property type="protein sequence ID" value="KAJ5217070.1"/>
    <property type="molecule type" value="Genomic_DNA"/>
</dbReference>
<keyword evidence="3" id="KW-1185">Reference proteome</keyword>
<organism evidence="2 3">
    <name type="scientific">Penicillium chermesinum</name>
    <dbReference type="NCBI Taxonomy" id="63820"/>
    <lineage>
        <taxon>Eukaryota</taxon>
        <taxon>Fungi</taxon>
        <taxon>Dikarya</taxon>
        <taxon>Ascomycota</taxon>
        <taxon>Pezizomycotina</taxon>
        <taxon>Eurotiomycetes</taxon>
        <taxon>Eurotiomycetidae</taxon>
        <taxon>Eurotiales</taxon>
        <taxon>Aspergillaceae</taxon>
        <taxon>Penicillium</taxon>
    </lineage>
</organism>
<gene>
    <name evidence="2" type="ORF">N7468_010078</name>
</gene>
<comment type="caution">
    <text evidence="2">The sequence shown here is derived from an EMBL/GenBank/DDBJ whole genome shotgun (WGS) entry which is preliminary data.</text>
</comment>
<dbReference type="RefSeq" id="XP_058325941.1">
    <property type="nucleotide sequence ID" value="XM_058479373.1"/>
</dbReference>
<proteinExistence type="predicted"/>
<feature type="region of interest" description="Disordered" evidence="1">
    <location>
        <begin position="68"/>
        <end position="90"/>
    </location>
</feature>
<evidence type="ECO:0000256" key="1">
    <source>
        <dbReference type="SAM" id="MobiDB-lite"/>
    </source>
</evidence>
<dbReference type="GeneID" id="83206677"/>
<dbReference type="Proteomes" id="UP001150941">
    <property type="component" value="Unassembled WGS sequence"/>
</dbReference>
<dbReference type="AlphaFoldDB" id="A0A9W9TD04"/>
<protein>
    <submittedName>
        <fullName evidence="2">Uncharacterized protein</fullName>
    </submittedName>
</protein>
<reference evidence="2" key="2">
    <citation type="journal article" date="2023" name="IMA Fungus">
        <title>Comparative genomic study of the Penicillium genus elucidates a diverse pangenome and 15 lateral gene transfer events.</title>
        <authorList>
            <person name="Petersen C."/>
            <person name="Sorensen T."/>
            <person name="Nielsen M.R."/>
            <person name="Sondergaard T.E."/>
            <person name="Sorensen J.L."/>
            <person name="Fitzpatrick D.A."/>
            <person name="Frisvad J.C."/>
            <person name="Nielsen K.L."/>
        </authorList>
    </citation>
    <scope>NUCLEOTIDE SEQUENCE</scope>
    <source>
        <strain evidence="2">IBT 19713</strain>
    </source>
</reference>
<evidence type="ECO:0000313" key="2">
    <source>
        <dbReference type="EMBL" id="KAJ5217070.1"/>
    </source>
</evidence>
<reference evidence="2" key="1">
    <citation type="submission" date="2022-11" db="EMBL/GenBank/DDBJ databases">
        <authorList>
            <person name="Petersen C."/>
        </authorList>
    </citation>
    <scope>NUCLEOTIDE SEQUENCE</scope>
    <source>
        <strain evidence="2">IBT 19713</strain>
    </source>
</reference>